<proteinExistence type="predicted"/>
<reference evidence="2" key="1">
    <citation type="submission" date="2019-12" db="EMBL/GenBank/DDBJ databases">
        <title>An insight into the sialome of adult female Ixodes ricinus ticks feeding for 6 days.</title>
        <authorList>
            <person name="Perner J."/>
            <person name="Ribeiro J.M.C."/>
        </authorList>
    </citation>
    <scope>NUCLEOTIDE SEQUENCE</scope>
    <source>
        <strain evidence="2">Semi-engorged</strain>
        <tissue evidence="2">Salivary glands</tissue>
    </source>
</reference>
<feature type="region of interest" description="Disordered" evidence="1">
    <location>
        <begin position="55"/>
        <end position="82"/>
    </location>
</feature>
<name>A0A6B0U688_IXORI</name>
<protein>
    <submittedName>
        <fullName evidence="2">Putative secreted protein</fullName>
    </submittedName>
</protein>
<accession>A0A6B0U688</accession>
<dbReference type="EMBL" id="GIFC01002574">
    <property type="protein sequence ID" value="MXU84657.1"/>
    <property type="molecule type" value="Transcribed_RNA"/>
</dbReference>
<dbReference type="AlphaFoldDB" id="A0A6B0U688"/>
<evidence type="ECO:0000313" key="2">
    <source>
        <dbReference type="EMBL" id="MXU84657.1"/>
    </source>
</evidence>
<evidence type="ECO:0000256" key="1">
    <source>
        <dbReference type="SAM" id="MobiDB-lite"/>
    </source>
</evidence>
<organism evidence="2">
    <name type="scientific">Ixodes ricinus</name>
    <name type="common">Common tick</name>
    <name type="synonym">Acarus ricinus</name>
    <dbReference type="NCBI Taxonomy" id="34613"/>
    <lineage>
        <taxon>Eukaryota</taxon>
        <taxon>Metazoa</taxon>
        <taxon>Ecdysozoa</taxon>
        <taxon>Arthropoda</taxon>
        <taxon>Chelicerata</taxon>
        <taxon>Arachnida</taxon>
        <taxon>Acari</taxon>
        <taxon>Parasitiformes</taxon>
        <taxon>Ixodida</taxon>
        <taxon>Ixodoidea</taxon>
        <taxon>Ixodidae</taxon>
        <taxon>Ixodinae</taxon>
        <taxon>Ixodes</taxon>
    </lineage>
</organism>
<sequence length="82" mass="9126">MWRPLTWRTSPVARGALPAWSACPASTRWGLRSHWGPAATPLRLSRGKLTVWRRTTSRETGSPPSLPLLESPSCTTRTCPRT</sequence>